<feature type="transmembrane region" description="Helical" evidence="7">
    <location>
        <begin position="250"/>
        <end position="276"/>
    </location>
</feature>
<reference evidence="9 10" key="1">
    <citation type="journal article" date="2019" name="Int. J. Syst. Evol. Microbiol.">
        <title>The Global Catalogue of Microorganisms (GCM) 10K type strain sequencing project: providing services to taxonomists for standard genome sequencing and annotation.</title>
        <authorList>
            <consortium name="The Broad Institute Genomics Platform"/>
            <consortium name="The Broad Institute Genome Sequencing Center for Infectious Disease"/>
            <person name="Wu L."/>
            <person name="Ma J."/>
        </authorList>
    </citation>
    <scope>NUCLEOTIDE SEQUENCE [LARGE SCALE GENOMIC DNA]</scope>
    <source>
        <strain evidence="9 10">JCM 16022</strain>
    </source>
</reference>
<evidence type="ECO:0000256" key="7">
    <source>
        <dbReference type="SAM" id="Phobius"/>
    </source>
</evidence>
<dbReference type="InterPro" id="IPR050250">
    <property type="entry name" value="Macrolide_Exporter_MacB"/>
</dbReference>
<comment type="caution">
    <text evidence="9">The sequence shown here is derived from an EMBL/GenBank/DDBJ whole genome shotgun (WGS) entry which is preliminary data.</text>
</comment>
<keyword evidence="3 7" id="KW-0812">Transmembrane</keyword>
<keyword evidence="2" id="KW-1003">Cell membrane</keyword>
<feature type="transmembrane region" description="Helical" evidence="7">
    <location>
        <begin position="677"/>
        <end position="702"/>
    </location>
</feature>
<evidence type="ECO:0000313" key="10">
    <source>
        <dbReference type="Proteomes" id="UP001501771"/>
    </source>
</evidence>
<protein>
    <recommendedName>
        <fullName evidence="8">ABC3 transporter permease C-terminal domain-containing protein</fullName>
    </recommendedName>
</protein>
<dbReference type="PANTHER" id="PTHR30572:SF4">
    <property type="entry name" value="ABC TRANSPORTER PERMEASE YTRF"/>
    <property type="match status" value="1"/>
</dbReference>
<keyword evidence="10" id="KW-1185">Reference proteome</keyword>
<dbReference type="RefSeq" id="WP_344147622.1">
    <property type="nucleotide sequence ID" value="NZ_BAAAQR010000001.1"/>
</dbReference>
<keyword evidence="4 7" id="KW-1133">Transmembrane helix</keyword>
<feature type="transmembrane region" description="Helical" evidence="7">
    <location>
        <begin position="415"/>
        <end position="435"/>
    </location>
</feature>
<dbReference type="Proteomes" id="UP001501771">
    <property type="component" value="Unassembled WGS sequence"/>
</dbReference>
<feature type="transmembrane region" description="Helical" evidence="7">
    <location>
        <begin position="342"/>
        <end position="361"/>
    </location>
</feature>
<evidence type="ECO:0000256" key="4">
    <source>
        <dbReference type="ARBA" id="ARBA00022989"/>
    </source>
</evidence>
<accession>A0ABN2Z956</accession>
<dbReference type="Pfam" id="PF02687">
    <property type="entry name" value="FtsX"/>
    <property type="match status" value="2"/>
</dbReference>
<organism evidence="9 10">
    <name type="scientific">Nocardioides koreensis</name>
    <dbReference type="NCBI Taxonomy" id="433651"/>
    <lineage>
        <taxon>Bacteria</taxon>
        <taxon>Bacillati</taxon>
        <taxon>Actinomycetota</taxon>
        <taxon>Actinomycetes</taxon>
        <taxon>Propionibacteriales</taxon>
        <taxon>Nocardioidaceae</taxon>
        <taxon>Nocardioides</taxon>
    </lineage>
</organism>
<evidence type="ECO:0000256" key="1">
    <source>
        <dbReference type="ARBA" id="ARBA00004651"/>
    </source>
</evidence>
<dbReference type="PANTHER" id="PTHR30572">
    <property type="entry name" value="MEMBRANE COMPONENT OF TRANSPORTER-RELATED"/>
    <property type="match status" value="1"/>
</dbReference>
<evidence type="ECO:0000313" key="9">
    <source>
        <dbReference type="EMBL" id="GAA2138746.1"/>
    </source>
</evidence>
<feature type="transmembrane region" description="Helical" evidence="7">
    <location>
        <begin position="21"/>
        <end position="40"/>
    </location>
</feature>
<name>A0ABN2Z956_9ACTN</name>
<feature type="transmembrane region" description="Helical" evidence="7">
    <location>
        <begin position="726"/>
        <end position="748"/>
    </location>
</feature>
<feature type="domain" description="ABC3 transporter permease C-terminal" evidence="8">
    <location>
        <begin position="253"/>
        <end position="369"/>
    </location>
</feature>
<keyword evidence="5 7" id="KW-0472">Membrane</keyword>
<evidence type="ECO:0000259" key="8">
    <source>
        <dbReference type="Pfam" id="PF02687"/>
    </source>
</evidence>
<evidence type="ECO:0000256" key="3">
    <source>
        <dbReference type="ARBA" id="ARBA00022692"/>
    </source>
</evidence>
<feature type="transmembrane region" description="Helical" evidence="7">
    <location>
        <begin position="629"/>
        <end position="656"/>
    </location>
</feature>
<proteinExistence type="inferred from homology"/>
<feature type="domain" description="ABC3 transporter permease C-terminal" evidence="8">
    <location>
        <begin position="636"/>
        <end position="755"/>
    </location>
</feature>
<comment type="similarity">
    <text evidence="6">Belongs to the ABC-4 integral membrane protein family.</text>
</comment>
<evidence type="ECO:0000256" key="5">
    <source>
        <dbReference type="ARBA" id="ARBA00023136"/>
    </source>
</evidence>
<sequence>MRPTALAALVRPEVRGRRLRAMLVLLVVVALASVAIVAGLSTQQQAGSRWDAAFAESNGAHVTITSDDPAALRAVAADPRVAARSAAYDVSFGVEVTRGTRLVGETGVLAMADRARPDIARPLLREGRWVRPGAADEAVVDRAFALDEGIGLGDRLTLRQAGRTLTVTVVGQAVNLRDTFYPDGDATVWLDPAGYAALAPRGAARTVFLRLHDPDAAEAFVADVSGVVGTSDWLDTRTDVLRAGSIFGTFLRVLGVFVMVAAAVVVAGSVATRVLARRRDIGLLKAVGVTPAQVTGAVVLAHAVVAAAGVLVGWLLGGLLAGELQLQVAEVLGSAGPVFDPGALLTTLLVVEVLVVAATVIPARRAGHTPTTVALAPVPPTRGHRSRLAAAGERLGLGPVPVAGLRDAFAQPARATMTALALGVAVVGVVVTAGFSRTIDGVIGDPAVTGEPEEVRVFPDESASRSAVPRALDAEPGVASWFTETGSEATLGKEQFLANAVGGDVADAGFVVREGRMIEHRGETVTGYGFLQRFGVDVGDRITVRIEEQPLTLTIVGWYSEAEEAGEMLMYPFADVAAVDPRARPDSYRVALAPGADRVAVAASLAETLGPRARVEAVPRDSADVVDPFLLAVDLISGLVIVVALANLASTLALVVRQRARDLAVLRAVGFTPRQAVGVVATGGVVLALLAVAVGLPLGWWLSGAANDAVGAEIGMGPGIARSPSWAVVLLVVPLAVLVTAGLAVLAARRAATAEVAELVRYE</sequence>
<comment type="subcellular location">
    <subcellularLocation>
        <location evidence="1">Cell membrane</location>
        <topology evidence="1">Multi-pass membrane protein</topology>
    </subcellularLocation>
</comment>
<dbReference type="EMBL" id="BAAAQR010000001">
    <property type="protein sequence ID" value="GAA2138746.1"/>
    <property type="molecule type" value="Genomic_DNA"/>
</dbReference>
<dbReference type="InterPro" id="IPR003838">
    <property type="entry name" value="ABC3_permease_C"/>
</dbReference>
<evidence type="ECO:0000256" key="2">
    <source>
        <dbReference type="ARBA" id="ARBA00022475"/>
    </source>
</evidence>
<evidence type="ECO:0000256" key="6">
    <source>
        <dbReference type="ARBA" id="ARBA00038076"/>
    </source>
</evidence>
<gene>
    <name evidence="9" type="ORF">GCM10009844_07000</name>
</gene>
<feature type="transmembrane region" description="Helical" evidence="7">
    <location>
        <begin position="297"/>
        <end position="322"/>
    </location>
</feature>